<dbReference type="Pfam" id="PF07511">
    <property type="entry name" value="DUF1525"/>
    <property type="match status" value="1"/>
</dbReference>
<evidence type="ECO:0000256" key="1">
    <source>
        <dbReference type="SAM" id="SignalP"/>
    </source>
</evidence>
<evidence type="ECO:0000313" key="3">
    <source>
        <dbReference type="Proteomes" id="UP000514715"/>
    </source>
</evidence>
<reference evidence="2 3" key="1">
    <citation type="submission" date="2020-06" db="EMBL/GenBank/DDBJ databases">
        <title>REHAB project genomes.</title>
        <authorList>
            <person name="Shaw L.P."/>
        </authorList>
    </citation>
    <scope>NUCLEOTIDE SEQUENCE [LARGE SCALE GENOMIC DNA]</scope>
    <source>
        <strain evidence="2 3">RHB07-C04</strain>
    </source>
</reference>
<feature type="signal peptide" evidence="1">
    <location>
        <begin position="1"/>
        <end position="19"/>
    </location>
</feature>
<dbReference type="InterPro" id="IPR011090">
    <property type="entry name" value="Integr_conj_element_PFL4709"/>
</dbReference>
<sequence length="132" mass="14523">MLYRSLLYSFLALPVISVAGTTVYTDSAHLPVNPPPDVQVVLLDGPQQLQDAFFGLLPADPEAAEAVVREHMQSPEWSSAQADLAERYRLVTHAWSLGLKKYPAVVFDDREVVYGTTDVAQAERLRSQGGQP</sequence>
<gene>
    <name evidence="2" type="ORF">HVW04_20050</name>
</gene>
<dbReference type="EMBL" id="CP057975">
    <property type="protein sequence ID" value="QMP47008.1"/>
    <property type="molecule type" value="Genomic_DNA"/>
</dbReference>
<protein>
    <submittedName>
        <fullName evidence="2">TIGR03757 family integrating conjugative element protein</fullName>
    </submittedName>
</protein>
<organism evidence="2 3">
    <name type="scientific">Escherichia coli</name>
    <dbReference type="NCBI Taxonomy" id="562"/>
    <lineage>
        <taxon>Bacteria</taxon>
        <taxon>Pseudomonadati</taxon>
        <taxon>Pseudomonadota</taxon>
        <taxon>Gammaproteobacteria</taxon>
        <taxon>Enterobacterales</taxon>
        <taxon>Enterobacteriaceae</taxon>
        <taxon>Escherichia</taxon>
    </lineage>
</organism>
<name>A0A7D7FHJ6_ECOLX</name>
<dbReference type="AlphaFoldDB" id="A0A7D7FHJ6"/>
<feature type="chain" id="PRO_5028843663" evidence="1">
    <location>
        <begin position="20"/>
        <end position="132"/>
    </location>
</feature>
<evidence type="ECO:0000313" key="2">
    <source>
        <dbReference type="EMBL" id="QMP47008.1"/>
    </source>
</evidence>
<dbReference type="NCBIfam" id="TIGR03757">
    <property type="entry name" value="conj_TIGR03757"/>
    <property type="match status" value="1"/>
</dbReference>
<dbReference type="Proteomes" id="UP000514715">
    <property type="component" value="Chromosome"/>
</dbReference>
<accession>A0A7D7FHJ6</accession>
<proteinExistence type="predicted"/>
<keyword evidence="1" id="KW-0732">Signal</keyword>